<dbReference type="SUPFAM" id="SSF103481">
    <property type="entry name" value="Multidrug resistance efflux transporter EmrE"/>
    <property type="match status" value="2"/>
</dbReference>
<keyword evidence="10" id="KW-1185">Reference proteome</keyword>
<organism evidence="9 10">
    <name type="scientific">Agromyces rhizosphaerae</name>
    <dbReference type="NCBI Taxonomy" id="88374"/>
    <lineage>
        <taxon>Bacteria</taxon>
        <taxon>Bacillati</taxon>
        <taxon>Actinomycetota</taxon>
        <taxon>Actinomycetes</taxon>
        <taxon>Micrococcales</taxon>
        <taxon>Microbacteriaceae</taxon>
        <taxon>Agromyces</taxon>
    </lineage>
</organism>
<feature type="transmembrane region" description="Helical" evidence="7">
    <location>
        <begin position="282"/>
        <end position="302"/>
    </location>
</feature>
<comment type="similarity">
    <text evidence="2">Belongs to the EamA transporter family.</text>
</comment>
<evidence type="ECO:0000256" key="5">
    <source>
        <dbReference type="ARBA" id="ARBA00023136"/>
    </source>
</evidence>
<sequence>MTHGNTGAIAQAPSTPGSSGASPSPASANATGPGRLSVALQFVGMGLIWGASFLFMKVALDGVSYSQVSWSRLVLGGLTLGIIVAVMRPRVGAGPVLPREPMVWVHFTVIAVTFCVIPHTLFAWAEQYVTSSLASIYNAVTPIATALMATLAFRVERLTTLRWAGVGVGVVGVLVIIGPWQVSLGGELAGQLACLGAVVCYGFSLGYTKKFLSSRPIAPTTFAFLNIGIAGVIMALLTPVVAWQPVDLDLTIVLSLLALGVLGTGLAYIWQVNVLRAWGPTAMSTVTYVTPVVGVVLGVLLLHERFGWHEPVGAVLVLVGILLAQGRVDALLRRRAIAAGAPAAPGR</sequence>
<feature type="transmembrane region" description="Helical" evidence="7">
    <location>
        <begin position="160"/>
        <end position="182"/>
    </location>
</feature>
<dbReference type="Pfam" id="PF00892">
    <property type="entry name" value="EamA"/>
    <property type="match status" value="2"/>
</dbReference>
<dbReference type="GO" id="GO:0016020">
    <property type="term" value="C:membrane"/>
    <property type="evidence" value="ECO:0007669"/>
    <property type="project" value="UniProtKB-SubCell"/>
</dbReference>
<comment type="caution">
    <text evidence="9">The sequence shown here is derived from an EMBL/GenBank/DDBJ whole genome shotgun (WGS) entry which is preliminary data.</text>
</comment>
<feature type="transmembrane region" description="Helical" evidence="7">
    <location>
        <begin position="136"/>
        <end position="153"/>
    </location>
</feature>
<feature type="domain" description="EamA" evidence="8">
    <location>
        <begin position="190"/>
        <end position="323"/>
    </location>
</feature>
<evidence type="ECO:0000256" key="7">
    <source>
        <dbReference type="SAM" id="Phobius"/>
    </source>
</evidence>
<evidence type="ECO:0000256" key="2">
    <source>
        <dbReference type="ARBA" id="ARBA00007362"/>
    </source>
</evidence>
<feature type="domain" description="EamA" evidence="8">
    <location>
        <begin position="39"/>
        <end position="177"/>
    </location>
</feature>
<dbReference type="InterPro" id="IPR037185">
    <property type="entry name" value="EmrE-like"/>
</dbReference>
<evidence type="ECO:0000256" key="1">
    <source>
        <dbReference type="ARBA" id="ARBA00004141"/>
    </source>
</evidence>
<feature type="transmembrane region" description="Helical" evidence="7">
    <location>
        <begin position="308"/>
        <end position="325"/>
    </location>
</feature>
<name>A0A9W6FRD2_9MICO</name>
<evidence type="ECO:0000259" key="8">
    <source>
        <dbReference type="Pfam" id="PF00892"/>
    </source>
</evidence>
<dbReference type="AlphaFoldDB" id="A0A9W6FRD2"/>
<protein>
    <submittedName>
        <fullName evidence="9">Transporter</fullName>
    </submittedName>
</protein>
<keyword evidence="3 7" id="KW-0812">Transmembrane</keyword>
<keyword evidence="5 7" id="KW-0472">Membrane</keyword>
<feature type="transmembrane region" description="Helical" evidence="7">
    <location>
        <begin position="220"/>
        <end position="244"/>
    </location>
</feature>
<feature type="transmembrane region" description="Helical" evidence="7">
    <location>
        <begin position="38"/>
        <end position="60"/>
    </location>
</feature>
<proteinExistence type="inferred from homology"/>
<keyword evidence="4 7" id="KW-1133">Transmembrane helix</keyword>
<feature type="transmembrane region" description="Helical" evidence="7">
    <location>
        <begin position="250"/>
        <end position="270"/>
    </location>
</feature>
<feature type="transmembrane region" description="Helical" evidence="7">
    <location>
        <begin position="188"/>
        <end position="208"/>
    </location>
</feature>
<dbReference type="PANTHER" id="PTHR32322">
    <property type="entry name" value="INNER MEMBRANE TRANSPORTER"/>
    <property type="match status" value="1"/>
</dbReference>
<feature type="compositionally biased region" description="Low complexity" evidence="6">
    <location>
        <begin position="12"/>
        <end position="29"/>
    </location>
</feature>
<feature type="transmembrane region" description="Helical" evidence="7">
    <location>
        <begin position="103"/>
        <end position="124"/>
    </location>
</feature>
<evidence type="ECO:0000256" key="3">
    <source>
        <dbReference type="ARBA" id="ARBA00022692"/>
    </source>
</evidence>
<evidence type="ECO:0000313" key="10">
    <source>
        <dbReference type="Proteomes" id="UP001144396"/>
    </source>
</evidence>
<evidence type="ECO:0000256" key="4">
    <source>
        <dbReference type="ARBA" id="ARBA00022989"/>
    </source>
</evidence>
<accession>A0A9W6FRD2</accession>
<dbReference type="EMBL" id="BSDP01000001">
    <property type="protein sequence ID" value="GLI27542.1"/>
    <property type="molecule type" value="Genomic_DNA"/>
</dbReference>
<dbReference type="InterPro" id="IPR050638">
    <property type="entry name" value="AA-Vitamin_Transporters"/>
</dbReference>
<evidence type="ECO:0000256" key="6">
    <source>
        <dbReference type="SAM" id="MobiDB-lite"/>
    </source>
</evidence>
<reference evidence="9" key="1">
    <citation type="submission" date="2022-12" db="EMBL/GenBank/DDBJ databases">
        <title>Reference genome sequencing for broad-spectrum identification of bacterial and archaeal isolates by mass spectrometry.</title>
        <authorList>
            <person name="Sekiguchi Y."/>
            <person name="Tourlousse D.M."/>
        </authorList>
    </citation>
    <scope>NUCLEOTIDE SEQUENCE</scope>
    <source>
        <strain evidence="9">14</strain>
    </source>
</reference>
<gene>
    <name evidence="9" type="ORF">ARHIZOSPH14_17840</name>
</gene>
<dbReference type="Proteomes" id="UP001144396">
    <property type="component" value="Unassembled WGS sequence"/>
</dbReference>
<dbReference type="InterPro" id="IPR000620">
    <property type="entry name" value="EamA_dom"/>
</dbReference>
<comment type="subcellular location">
    <subcellularLocation>
        <location evidence="1">Membrane</location>
        <topology evidence="1">Multi-pass membrane protein</topology>
    </subcellularLocation>
</comment>
<feature type="region of interest" description="Disordered" evidence="6">
    <location>
        <begin position="1"/>
        <end position="29"/>
    </location>
</feature>
<evidence type="ECO:0000313" key="9">
    <source>
        <dbReference type="EMBL" id="GLI27542.1"/>
    </source>
</evidence>
<dbReference type="PANTHER" id="PTHR32322:SF9">
    <property type="entry name" value="AMINO-ACID METABOLITE EFFLUX PUMP-RELATED"/>
    <property type="match status" value="1"/>
</dbReference>
<feature type="transmembrane region" description="Helical" evidence="7">
    <location>
        <begin position="72"/>
        <end position="91"/>
    </location>
</feature>